<organism evidence="2 3">
    <name type="scientific">Trichoderma semiorbis</name>
    <dbReference type="NCBI Taxonomy" id="1491008"/>
    <lineage>
        <taxon>Eukaryota</taxon>
        <taxon>Fungi</taxon>
        <taxon>Dikarya</taxon>
        <taxon>Ascomycota</taxon>
        <taxon>Pezizomycotina</taxon>
        <taxon>Sordariomycetes</taxon>
        <taxon>Hypocreomycetidae</taxon>
        <taxon>Hypocreales</taxon>
        <taxon>Hypocreaceae</taxon>
        <taxon>Trichoderma</taxon>
    </lineage>
</organism>
<evidence type="ECO:0000313" key="3">
    <source>
        <dbReference type="Proteomes" id="UP000826573"/>
    </source>
</evidence>
<dbReference type="EMBL" id="JAIMJC010000006">
    <property type="protein sequence ID" value="KAH0523008.1"/>
    <property type="molecule type" value="Genomic_DNA"/>
</dbReference>
<evidence type="ECO:0000256" key="1">
    <source>
        <dbReference type="SAM" id="SignalP"/>
    </source>
</evidence>
<comment type="caution">
    <text evidence="2">The sequence shown here is derived from an EMBL/GenBank/DDBJ whole genome shotgun (WGS) entry which is preliminary data.</text>
</comment>
<dbReference type="Proteomes" id="UP000826573">
    <property type="component" value="Unassembled WGS sequence"/>
</dbReference>
<feature type="chain" id="PRO_5040356567" evidence="1">
    <location>
        <begin position="21"/>
        <end position="243"/>
    </location>
</feature>
<keyword evidence="1" id="KW-0732">Signal</keyword>
<protein>
    <submittedName>
        <fullName evidence="2">Uncharacterized protein</fullName>
    </submittedName>
</protein>
<dbReference type="AlphaFoldDB" id="A0A9P8HA92"/>
<proteinExistence type="predicted"/>
<name>A0A9P8HA92_9HYPO</name>
<feature type="signal peptide" evidence="1">
    <location>
        <begin position="1"/>
        <end position="20"/>
    </location>
</feature>
<evidence type="ECO:0000313" key="2">
    <source>
        <dbReference type="EMBL" id="KAH0523008.1"/>
    </source>
</evidence>
<reference evidence="2 3" key="1">
    <citation type="submission" date="2021-08" db="EMBL/GenBank/DDBJ databases">
        <title>The highly contiguous genome resource for Trichoderma semiorbis FJ059, a fungal antagonistic to plant pathogens.</title>
        <authorList>
            <person name="Liu T."/>
        </authorList>
    </citation>
    <scope>NUCLEOTIDE SEQUENCE [LARGE SCALE GENOMIC DNA]</scope>
    <source>
        <strain evidence="2 3">FJ059</strain>
    </source>
</reference>
<keyword evidence="3" id="KW-1185">Reference proteome</keyword>
<gene>
    <name evidence="2" type="ORF">TsFJ059_008067</name>
</gene>
<accession>A0A9P8HA92</accession>
<sequence length="243" mass="24330">MKSFLTSVGSVAVLLASASALPTTNLPRQDGSCFIQLKNGDGDASVGASIPVNTLFSTANNRQVDAGVNAQAVTSGCVCQAFSDAAGTIKLGGIFDDHTLVSFTDSSNGGVDSQLDQAVPIGSFCCVTTPNTVPVCSGSGTGAPPLPPPPPPPTQTVRVQINSADDSARQIEVPADGSPFAASFSIANSVEIVDIEGSSHVTCQVFSDANGVVAVGSPFGIDEVSLNGGAAISILSIRCKSSA</sequence>